<dbReference type="RefSeq" id="WP_096326263.1">
    <property type="nucleotide sequence ID" value="NZ_FOMX01000041.1"/>
</dbReference>
<evidence type="ECO:0000313" key="2">
    <source>
        <dbReference type="EMBL" id="SFF28170.1"/>
    </source>
</evidence>
<keyword evidence="3" id="KW-1185">Reference proteome</keyword>
<protein>
    <submittedName>
        <fullName evidence="2">Uncharacterized protein</fullName>
    </submittedName>
</protein>
<dbReference type="STRING" id="54.SAMN02745121_07916"/>
<dbReference type="EMBL" id="FOMX01000041">
    <property type="protein sequence ID" value="SFF28170.1"/>
    <property type="molecule type" value="Genomic_DNA"/>
</dbReference>
<accession>A0A1I2HFU8</accession>
<organism evidence="2 3">
    <name type="scientific">Nannocystis exedens</name>
    <dbReference type="NCBI Taxonomy" id="54"/>
    <lineage>
        <taxon>Bacteria</taxon>
        <taxon>Pseudomonadati</taxon>
        <taxon>Myxococcota</taxon>
        <taxon>Polyangia</taxon>
        <taxon>Nannocystales</taxon>
        <taxon>Nannocystaceae</taxon>
        <taxon>Nannocystis</taxon>
    </lineage>
</organism>
<evidence type="ECO:0000313" key="3">
    <source>
        <dbReference type="Proteomes" id="UP000199400"/>
    </source>
</evidence>
<dbReference type="Proteomes" id="UP000199400">
    <property type="component" value="Unassembled WGS sequence"/>
</dbReference>
<sequence>MSIIDADNIPLLKILCNSVEKTAFLTDLEIEDSDFWTNLQLGAAISTEPVPALEGHPAIRWSTYGGHMRLQFVTLWPHIVVPYITGTGLRVVSEGSNAFTIEFEISRKGSPQCDFEIYALPSGGSLSTTRMKVILLPKPLPPGRRRARSPPIPTARSRP</sequence>
<feature type="region of interest" description="Disordered" evidence="1">
    <location>
        <begin position="138"/>
        <end position="159"/>
    </location>
</feature>
<name>A0A1I2HFU8_9BACT</name>
<evidence type="ECO:0000256" key="1">
    <source>
        <dbReference type="SAM" id="MobiDB-lite"/>
    </source>
</evidence>
<proteinExistence type="predicted"/>
<dbReference type="AlphaFoldDB" id="A0A1I2HFU8"/>
<reference evidence="3" key="1">
    <citation type="submission" date="2016-10" db="EMBL/GenBank/DDBJ databases">
        <authorList>
            <person name="Varghese N."/>
            <person name="Submissions S."/>
        </authorList>
    </citation>
    <scope>NUCLEOTIDE SEQUENCE [LARGE SCALE GENOMIC DNA]</scope>
    <source>
        <strain evidence="3">ATCC 25963</strain>
    </source>
</reference>
<gene>
    <name evidence="2" type="ORF">SAMN02745121_07916</name>
</gene>